<dbReference type="KEGG" id="clf:GJQ69_05525"/>
<sequence>MPHKQHRTVVRPALTAEQHSLGEVSAMREIRVWFSKTGSARFISHLDLMRCMTRAARRAHLPLWYTQGFNSRVYMTFALPLSLGVSGLRESMDLRLEQDMPVEEITKRMNKVLPPDIRVLDVTEPKMRPGEIEFASYQIFLPSKKPQSLSQGIQELLQRQPLLVDKKSKHGVLQMDLHPELNRTQVSATPEGVCIHAVLPAGCNFNLNPHLLVNCIETYLKITLNAQIVRTDLYNAGMQPFI</sequence>
<evidence type="ECO:0000313" key="2">
    <source>
        <dbReference type="EMBL" id="QKN23987.1"/>
    </source>
</evidence>
<evidence type="ECO:0000313" key="4">
    <source>
        <dbReference type="Proteomes" id="UP000501316"/>
    </source>
</evidence>
<dbReference type="InterPro" id="IPR018768">
    <property type="entry name" value="DUF2344"/>
</dbReference>
<name>A0A859DPI8_9FIRM</name>
<feature type="domain" description="DUF2344" evidence="1">
    <location>
        <begin position="30"/>
        <end position="202"/>
    </location>
</feature>
<evidence type="ECO:0000313" key="5">
    <source>
        <dbReference type="Proteomes" id="UP000509623"/>
    </source>
</evidence>
<dbReference type="EMBL" id="CP046051">
    <property type="protein sequence ID" value="QKN23987.1"/>
    <property type="molecule type" value="Genomic_DNA"/>
</dbReference>
<dbReference type="AlphaFoldDB" id="A0A859DPI8"/>
<dbReference type="Proteomes" id="UP000501316">
    <property type="component" value="Chromosome"/>
</dbReference>
<dbReference type="Pfam" id="PF10105">
    <property type="entry name" value="DUF2344"/>
    <property type="match status" value="1"/>
</dbReference>
<accession>A0A859DPI8</accession>
<gene>
    <name evidence="2" type="ORF">GJQ69_05525</name>
    <name evidence="3" type="ORF">GKP14_08015</name>
</gene>
<protein>
    <submittedName>
        <fullName evidence="2">DUF2344 domain-containing protein</fullName>
    </submittedName>
</protein>
<dbReference type="EMBL" id="CP046161">
    <property type="protein sequence ID" value="QKO30942.1"/>
    <property type="molecule type" value="Genomic_DNA"/>
</dbReference>
<proteinExistence type="predicted"/>
<keyword evidence="5" id="KW-1185">Reference proteome</keyword>
<evidence type="ECO:0000313" key="3">
    <source>
        <dbReference type="EMBL" id="QKO30942.1"/>
    </source>
</evidence>
<dbReference type="NCBIfam" id="TIGR03936">
    <property type="entry name" value="sam_1_link_chp"/>
    <property type="match status" value="1"/>
</dbReference>
<reference evidence="3" key="3">
    <citation type="journal article" date="2022" name="Int. J. Syst. Evol. Microbiol.">
        <title>Caproicibacterium lactatifermentans sp. nov., isolated from pit clay used for the production of Chinese strong aroma-type liquor.</title>
        <authorList>
            <person name="Wang H."/>
            <person name="Gu Y."/>
            <person name="Zhao D."/>
            <person name="Qiao Z."/>
            <person name="Zheng J."/>
            <person name="Gao J."/>
            <person name="Ren C."/>
            <person name="Xu Y."/>
        </authorList>
    </citation>
    <scope>NUCLEOTIDE SEQUENCE</scope>
    <source>
        <strain evidence="3">JNU-WLY1368</strain>
    </source>
</reference>
<reference evidence="4 5" key="1">
    <citation type="submission" date="2019-11" db="EMBL/GenBank/DDBJ databases">
        <authorList>
            <person name="Ren C."/>
            <person name="Wang H."/>
            <person name="Xu Y."/>
        </authorList>
    </citation>
    <scope>NUCLEOTIDE SEQUENCE [LARGE SCALE GENOMIC DNA]</scope>
    <source>
        <strain evidence="5">JNU-WLY1368</strain>
        <strain evidence="2 4">LBM 19010</strain>
    </source>
</reference>
<evidence type="ECO:0000259" key="1">
    <source>
        <dbReference type="Pfam" id="PF10105"/>
    </source>
</evidence>
<dbReference type="Proteomes" id="UP000509623">
    <property type="component" value="Chromosome"/>
</dbReference>
<reference evidence="3" key="2">
    <citation type="journal article" date="2021" name="Appl. Environ. Microbiol.">
        <title>Adaptability of a Caproate-Producing Bacterium Contributes to Its Dominance in an Anaerobic Fermentation System.</title>
        <authorList>
            <person name="Wang H."/>
            <person name="Gu Y."/>
            <person name="Zhou W."/>
            <person name="Zhao D."/>
            <person name="Qiao Z."/>
            <person name="Zheng J."/>
            <person name="Gao J."/>
            <person name="Chen X."/>
            <person name="Ren C."/>
            <person name="Xu Y."/>
        </authorList>
    </citation>
    <scope>NUCLEOTIDE SEQUENCE</scope>
    <source>
        <strain evidence="3">JNU-WLY1368</strain>
    </source>
</reference>
<organism evidence="2 4">
    <name type="scientific">Caproicibacterium lactatifermentans</name>
    <dbReference type="NCBI Taxonomy" id="2666138"/>
    <lineage>
        <taxon>Bacteria</taxon>
        <taxon>Bacillati</taxon>
        <taxon>Bacillota</taxon>
        <taxon>Clostridia</taxon>
        <taxon>Eubacteriales</taxon>
        <taxon>Oscillospiraceae</taxon>
        <taxon>Caproicibacterium</taxon>
    </lineage>
</organism>